<reference evidence="1" key="1">
    <citation type="submission" date="2021-11" db="EMBL/GenBank/DDBJ databases">
        <authorList>
            <person name="Schell T."/>
        </authorList>
    </citation>
    <scope>NUCLEOTIDE SEQUENCE</scope>
    <source>
        <strain evidence="1">M5</strain>
    </source>
</reference>
<evidence type="ECO:0000313" key="1">
    <source>
        <dbReference type="EMBL" id="CAH0102204.1"/>
    </source>
</evidence>
<name>A0A8J2RM25_9CRUS</name>
<protein>
    <submittedName>
        <fullName evidence="1">Uncharacterized protein</fullName>
    </submittedName>
</protein>
<proteinExistence type="predicted"/>
<dbReference type="AlphaFoldDB" id="A0A8J2RM25"/>
<gene>
    <name evidence="1" type="ORF">DGAL_LOCUS4594</name>
</gene>
<organism evidence="1 2">
    <name type="scientific">Daphnia galeata</name>
    <dbReference type="NCBI Taxonomy" id="27404"/>
    <lineage>
        <taxon>Eukaryota</taxon>
        <taxon>Metazoa</taxon>
        <taxon>Ecdysozoa</taxon>
        <taxon>Arthropoda</taxon>
        <taxon>Crustacea</taxon>
        <taxon>Branchiopoda</taxon>
        <taxon>Diplostraca</taxon>
        <taxon>Cladocera</taxon>
        <taxon>Anomopoda</taxon>
        <taxon>Daphniidae</taxon>
        <taxon>Daphnia</taxon>
    </lineage>
</organism>
<sequence length="93" mass="10951">MADFVSIDNPHFSNYLLLLEIIPSLQCYSFQDKDLILLATNIEMHNRNHVLLYPKDVDSVSKAITPKLHTLLHFPSQIRLFGPPRYSWCFRYE</sequence>
<keyword evidence="2" id="KW-1185">Reference proteome</keyword>
<accession>A0A8J2RM25</accession>
<evidence type="ECO:0000313" key="2">
    <source>
        <dbReference type="Proteomes" id="UP000789390"/>
    </source>
</evidence>
<comment type="caution">
    <text evidence="1">The sequence shown here is derived from an EMBL/GenBank/DDBJ whole genome shotgun (WGS) entry which is preliminary data.</text>
</comment>
<dbReference type="EMBL" id="CAKKLH010000076">
    <property type="protein sequence ID" value="CAH0102204.1"/>
    <property type="molecule type" value="Genomic_DNA"/>
</dbReference>
<dbReference type="Proteomes" id="UP000789390">
    <property type="component" value="Unassembled WGS sequence"/>
</dbReference>
<dbReference type="OrthoDB" id="7699125at2759"/>